<dbReference type="Proteomes" id="UP000533476">
    <property type="component" value="Unassembled WGS sequence"/>
</dbReference>
<evidence type="ECO:0000313" key="2">
    <source>
        <dbReference type="Proteomes" id="UP000533476"/>
    </source>
</evidence>
<organism evidence="1 2">
    <name type="scientific">Sulfobacillus harzensis</name>
    <dbReference type="NCBI Taxonomy" id="2729629"/>
    <lineage>
        <taxon>Bacteria</taxon>
        <taxon>Bacillati</taxon>
        <taxon>Bacillota</taxon>
        <taxon>Clostridia</taxon>
        <taxon>Eubacteriales</taxon>
        <taxon>Clostridiales Family XVII. Incertae Sedis</taxon>
        <taxon>Sulfobacillus</taxon>
    </lineage>
</organism>
<keyword evidence="2" id="KW-1185">Reference proteome</keyword>
<reference evidence="1 2" key="1">
    <citation type="submission" date="2020-04" db="EMBL/GenBank/DDBJ databases">
        <authorList>
            <person name="Zhang R."/>
            <person name="Schippers A."/>
        </authorList>
    </citation>
    <scope>NUCLEOTIDE SEQUENCE [LARGE SCALE GENOMIC DNA]</scope>
    <source>
        <strain evidence="1 2">DSM 109850</strain>
    </source>
</reference>
<dbReference type="RefSeq" id="WP_169097990.1">
    <property type="nucleotide sequence ID" value="NZ_JABBVZ010000016.1"/>
</dbReference>
<comment type="caution">
    <text evidence="1">The sequence shown here is derived from an EMBL/GenBank/DDBJ whole genome shotgun (WGS) entry which is preliminary data.</text>
</comment>
<evidence type="ECO:0000313" key="1">
    <source>
        <dbReference type="EMBL" id="NMP22038.1"/>
    </source>
</evidence>
<protein>
    <submittedName>
        <fullName evidence="1">Uncharacterized protein</fullName>
    </submittedName>
</protein>
<dbReference type="EMBL" id="JABBVZ010000016">
    <property type="protein sequence ID" value="NMP22038.1"/>
    <property type="molecule type" value="Genomic_DNA"/>
</dbReference>
<proteinExistence type="predicted"/>
<accession>A0A7Y0Q1F4</accession>
<dbReference type="AlphaFoldDB" id="A0A7Y0Q1F4"/>
<sequence length="122" mass="12221">MADQDCVTCILADQVYDSCSQVVAVTGTSTCAATASAAACVGAPSCTLFGTPTPVGNNDYSVTVQVTQPATYNCDGVATPVDLVGYATCVLSVPTGLNAADVAACFAFTPLINGVFPTVALR</sequence>
<name>A0A7Y0Q1F4_9FIRM</name>
<gene>
    <name evidence="1" type="ORF">HIJ39_06685</name>
</gene>